<dbReference type="Gene3D" id="1.20.1060.10">
    <property type="entry name" value="Taq DNA Polymerase, Chain T, domain 4"/>
    <property type="match status" value="1"/>
</dbReference>
<keyword evidence="9 16" id="KW-0378">Hydrolase</keyword>
<dbReference type="InterPro" id="IPR018320">
    <property type="entry name" value="DNA_polymerase_1"/>
</dbReference>
<dbReference type="InterPro" id="IPR002298">
    <property type="entry name" value="DNA_polymerase_A"/>
</dbReference>
<keyword evidence="23" id="KW-1185">Reference proteome</keyword>
<feature type="region of interest" description="Disordered" evidence="18">
    <location>
        <begin position="626"/>
        <end position="648"/>
    </location>
</feature>
<evidence type="ECO:0000256" key="17">
    <source>
        <dbReference type="SAM" id="Coils"/>
    </source>
</evidence>
<dbReference type="InterPro" id="IPR043502">
    <property type="entry name" value="DNA/RNA_pol_sf"/>
</dbReference>
<dbReference type="SMART" id="SM00474">
    <property type="entry name" value="35EXOc"/>
    <property type="match status" value="1"/>
</dbReference>
<evidence type="ECO:0000256" key="11">
    <source>
        <dbReference type="ARBA" id="ARBA00022932"/>
    </source>
</evidence>
<evidence type="ECO:0000256" key="2">
    <source>
        <dbReference type="ARBA" id="ARBA00012417"/>
    </source>
</evidence>
<dbReference type="NCBIfam" id="NF004397">
    <property type="entry name" value="PRK05755.1"/>
    <property type="match status" value="1"/>
</dbReference>
<evidence type="ECO:0000256" key="6">
    <source>
        <dbReference type="ARBA" id="ARBA00022705"/>
    </source>
</evidence>
<proteinExistence type="inferred from homology"/>
<evidence type="ECO:0000256" key="10">
    <source>
        <dbReference type="ARBA" id="ARBA00022839"/>
    </source>
</evidence>
<dbReference type="SUPFAM" id="SSF88723">
    <property type="entry name" value="PIN domain-like"/>
    <property type="match status" value="1"/>
</dbReference>
<dbReference type="InterPro" id="IPR019760">
    <property type="entry name" value="DNA-dir_DNA_pol_A_CS"/>
</dbReference>
<keyword evidence="12 16" id="KW-0238">DNA-binding</keyword>
<feature type="domain" description="5'-3' exonuclease" evidence="20">
    <location>
        <begin position="2"/>
        <end position="265"/>
    </location>
</feature>
<evidence type="ECO:0000256" key="5">
    <source>
        <dbReference type="ARBA" id="ARBA00022695"/>
    </source>
</evidence>
<dbReference type="SUPFAM" id="SSF53098">
    <property type="entry name" value="Ribonuclease H-like"/>
    <property type="match status" value="1"/>
</dbReference>
<keyword evidence="11 16" id="KW-0239">DNA-directed DNA polymerase</keyword>
<dbReference type="PRINTS" id="PR00868">
    <property type="entry name" value="DNAPOLI"/>
</dbReference>
<dbReference type="InterPro" id="IPR036279">
    <property type="entry name" value="5-3_exonuclease_C_sf"/>
</dbReference>
<sequence>MANLFLFDGTGLVYRAFYAIDQSLKTSTGKHTNAVYGIAKMLIKFFKEHININKDACAFVLDSKGGSQKRKELLIEYKANRPETPKLIIEQLPYIEEFVESFGLRVLKLMGYEADDIIATLAKKFYDDFEQINIITGDKDLLQLVDDKIFVWRIERGITDLVLYDKSKVYEKYGIYPYQFADYLSLVGDQIDNIPGVKGIGKKTATSLLKKYGSLDNVIKNKKLLTNKLQKLLENSKENLTLSRELVELIYDVPLNLKAEDLIYKGYNQKKLLQVLKNFEFSSIIKELNLQEEFEKEYIVVDNLKKLEKLQDEIKKMKVFSIDTETTSLEPYSAKLVGISVATKEGKAYYIPVSHVNGKNFEKKYVLKFLKEILESGEFNIVGQNLKFDYKIFKLFGIDPHPPYFDTMVAAYLLNPDERKYNLEELSLKFLGYKMISFDELVDGSVPLFGNDFSFVPIEKAAEYSCEDADITFRLFHILSKHISEVKDLFYNIEMPLINVLAQMELNGVYFDLDYLKILSEKYEQRMRRLEEKIYEISGERFNINSSKQVAEVLFNKLKLPSIKKTSTGRDSTNAEVLEELAKEYEIAQLLLEHRKYQKLKSTYIDSIPNSVNDITKRVHSSFHQTGTATGRLSSSEPNLQNLPTRTEEGREIRKAVKPQFEDWYIVGADYSQIELRILAHMSGDEKLLEAFKNNYDIHTITAANIFNISELMVTEDMRRIGKMVNFAIIYGISPYGLSKRIGLNVNETKKIIDSYFKYYNGVFDFIKQTVEFAKKNGFVKTLFGRKRYIPQLRSKNVRQEGERIAINTPIQGTAADIIKIAMINIHNELLRRKLKTKMILQVHDELVFEVPKEELEIVKEIIVDKMENSVKLKVPLKVDLYEGKEWE</sequence>
<dbReference type="SUPFAM" id="SSF56672">
    <property type="entry name" value="DNA/RNA polymerases"/>
    <property type="match status" value="1"/>
</dbReference>
<organism evidence="22 23">
    <name type="scientific">Thermosipho affectus</name>
    <dbReference type="NCBI Taxonomy" id="660294"/>
    <lineage>
        <taxon>Bacteria</taxon>
        <taxon>Thermotogati</taxon>
        <taxon>Thermotogota</taxon>
        <taxon>Thermotogae</taxon>
        <taxon>Thermotogales</taxon>
        <taxon>Fervidobacteriaceae</taxon>
        <taxon>Thermosipho</taxon>
    </lineage>
</organism>
<dbReference type="SMART" id="SM00482">
    <property type="entry name" value="POLAc"/>
    <property type="match status" value="1"/>
</dbReference>
<keyword evidence="17" id="KW-0175">Coiled coil</keyword>
<dbReference type="CDD" id="cd09898">
    <property type="entry name" value="H3TH_53EXO"/>
    <property type="match status" value="1"/>
</dbReference>
<dbReference type="SMART" id="SM00475">
    <property type="entry name" value="53EXOc"/>
    <property type="match status" value="1"/>
</dbReference>
<dbReference type="InterPro" id="IPR002421">
    <property type="entry name" value="5-3_exonuclease"/>
</dbReference>
<evidence type="ECO:0000256" key="13">
    <source>
        <dbReference type="ARBA" id="ARBA00023204"/>
    </source>
</evidence>
<dbReference type="NCBIfam" id="TIGR00593">
    <property type="entry name" value="pola"/>
    <property type="match status" value="1"/>
</dbReference>
<dbReference type="Pfam" id="PF02739">
    <property type="entry name" value="5_3_exonuc_N"/>
    <property type="match status" value="1"/>
</dbReference>
<comment type="function">
    <text evidence="16">In addition to polymerase activity, this DNA polymerase exhibits 3'-5' and 5'-3' exonuclease activity.</text>
</comment>
<keyword evidence="5 16" id="KW-0548">Nucleotidyltransferase</keyword>
<keyword evidence="8 16" id="KW-0227">DNA damage</keyword>
<evidence type="ECO:0000313" key="22">
    <source>
        <dbReference type="EMBL" id="ONN28005.1"/>
    </source>
</evidence>
<feature type="coiled-coil region" evidence="17">
    <location>
        <begin position="513"/>
        <end position="540"/>
    </location>
</feature>
<feature type="domain" description="3'-5' exonuclease" evidence="19">
    <location>
        <begin position="298"/>
        <end position="484"/>
    </location>
</feature>
<dbReference type="InterPro" id="IPR012337">
    <property type="entry name" value="RNaseH-like_sf"/>
</dbReference>
<dbReference type="InterPro" id="IPR002562">
    <property type="entry name" value="3'-5'_exonuclease_dom"/>
</dbReference>
<dbReference type="Gene3D" id="1.10.150.20">
    <property type="entry name" value="5' to 3' exonuclease, C-terminal subdomain"/>
    <property type="match status" value="2"/>
</dbReference>
<dbReference type="InterPro" id="IPR036397">
    <property type="entry name" value="RNaseH_sf"/>
</dbReference>
<evidence type="ECO:0000256" key="9">
    <source>
        <dbReference type="ARBA" id="ARBA00022801"/>
    </source>
</evidence>
<feature type="compositionally biased region" description="Polar residues" evidence="18">
    <location>
        <begin position="626"/>
        <end position="645"/>
    </location>
</feature>
<name>A0ABX3IJI9_9BACT</name>
<dbReference type="Pfam" id="PF01612">
    <property type="entry name" value="DNA_pol_A_exo1"/>
    <property type="match status" value="1"/>
</dbReference>
<dbReference type="Gene3D" id="3.40.50.1010">
    <property type="entry name" value="5'-nuclease"/>
    <property type="match status" value="1"/>
</dbReference>
<evidence type="ECO:0000256" key="18">
    <source>
        <dbReference type="SAM" id="MobiDB-lite"/>
    </source>
</evidence>
<comment type="catalytic activity">
    <reaction evidence="14 16">
        <text>DNA(n) + a 2'-deoxyribonucleoside 5'-triphosphate = DNA(n+1) + diphosphate</text>
        <dbReference type="Rhea" id="RHEA:22508"/>
        <dbReference type="Rhea" id="RHEA-COMP:17339"/>
        <dbReference type="Rhea" id="RHEA-COMP:17340"/>
        <dbReference type="ChEBI" id="CHEBI:33019"/>
        <dbReference type="ChEBI" id="CHEBI:61560"/>
        <dbReference type="ChEBI" id="CHEBI:173112"/>
        <dbReference type="EC" id="2.7.7.7"/>
    </reaction>
</comment>
<dbReference type="EMBL" id="LBFC01000003">
    <property type="protein sequence ID" value="ONN28005.1"/>
    <property type="molecule type" value="Genomic_DNA"/>
</dbReference>
<comment type="similarity">
    <text evidence="1 16">Belongs to the DNA polymerase type-A family.</text>
</comment>
<evidence type="ECO:0000256" key="7">
    <source>
        <dbReference type="ARBA" id="ARBA00022722"/>
    </source>
</evidence>
<dbReference type="RefSeq" id="WP_077197789.1">
    <property type="nucleotide sequence ID" value="NZ_LBFC01000003.1"/>
</dbReference>
<dbReference type="Pfam" id="PF00476">
    <property type="entry name" value="DNA_pol_A"/>
    <property type="match status" value="1"/>
</dbReference>
<evidence type="ECO:0000313" key="23">
    <source>
        <dbReference type="Proteomes" id="UP000242616"/>
    </source>
</evidence>
<dbReference type="Pfam" id="PF01367">
    <property type="entry name" value="5_3_exonuc"/>
    <property type="match status" value="1"/>
</dbReference>
<dbReference type="Gene3D" id="3.30.70.370">
    <property type="match status" value="1"/>
</dbReference>
<dbReference type="InterPro" id="IPR029060">
    <property type="entry name" value="PIN-like_dom_sf"/>
</dbReference>
<dbReference type="Gene3D" id="3.30.420.10">
    <property type="entry name" value="Ribonuclease H-like superfamily/Ribonuclease H"/>
    <property type="match status" value="1"/>
</dbReference>
<evidence type="ECO:0000256" key="14">
    <source>
        <dbReference type="ARBA" id="ARBA00049244"/>
    </source>
</evidence>
<dbReference type="SUPFAM" id="SSF47807">
    <property type="entry name" value="5' to 3' exonuclease, C-terminal subdomain"/>
    <property type="match status" value="1"/>
</dbReference>
<dbReference type="CDD" id="cd08637">
    <property type="entry name" value="DNA_pol_A_pol_I_C"/>
    <property type="match status" value="1"/>
</dbReference>
<gene>
    <name evidence="16" type="primary">polA</name>
    <name evidence="22" type="ORF">XJ44_01115</name>
</gene>
<evidence type="ECO:0000256" key="1">
    <source>
        <dbReference type="ARBA" id="ARBA00007705"/>
    </source>
</evidence>
<dbReference type="InterPro" id="IPR020045">
    <property type="entry name" value="DNA_polI_H3TH"/>
</dbReference>
<keyword evidence="4 16" id="KW-0808">Transferase</keyword>
<evidence type="ECO:0000256" key="16">
    <source>
        <dbReference type="RuleBase" id="RU004460"/>
    </source>
</evidence>
<evidence type="ECO:0000259" key="19">
    <source>
        <dbReference type="SMART" id="SM00474"/>
    </source>
</evidence>
<evidence type="ECO:0000259" key="21">
    <source>
        <dbReference type="SMART" id="SM00482"/>
    </source>
</evidence>
<dbReference type="PANTHER" id="PTHR10133">
    <property type="entry name" value="DNA POLYMERASE I"/>
    <property type="match status" value="1"/>
</dbReference>
<keyword evidence="10 16" id="KW-0269">Exonuclease</keyword>
<evidence type="ECO:0000256" key="15">
    <source>
        <dbReference type="NCBIfam" id="TIGR00593"/>
    </source>
</evidence>
<dbReference type="InterPro" id="IPR008918">
    <property type="entry name" value="HhH2"/>
</dbReference>
<dbReference type="EC" id="2.7.7.7" evidence="2 15"/>
<evidence type="ECO:0000259" key="20">
    <source>
        <dbReference type="SMART" id="SM00475"/>
    </source>
</evidence>
<comment type="caution">
    <text evidence="22">The sequence shown here is derived from an EMBL/GenBank/DDBJ whole genome shotgun (WGS) entry which is preliminary data.</text>
</comment>
<dbReference type="InterPro" id="IPR001098">
    <property type="entry name" value="DNA-dir_DNA_pol_A_palm_dom"/>
</dbReference>
<dbReference type="CDD" id="cd09859">
    <property type="entry name" value="PIN_53EXO"/>
    <property type="match status" value="1"/>
</dbReference>
<keyword evidence="13 16" id="KW-0234">DNA repair</keyword>
<evidence type="ECO:0000256" key="12">
    <source>
        <dbReference type="ARBA" id="ARBA00023125"/>
    </source>
</evidence>
<evidence type="ECO:0000256" key="3">
    <source>
        <dbReference type="ARBA" id="ARBA00020311"/>
    </source>
</evidence>
<evidence type="ECO:0000256" key="8">
    <source>
        <dbReference type="ARBA" id="ARBA00022763"/>
    </source>
</evidence>
<keyword evidence="6 16" id="KW-0235">DNA replication</keyword>
<protein>
    <recommendedName>
        <fullName evidence="3 15">DNA polymerase I</fullName>
        <ecNumber evidence="2 15">2.7.7.7</ecNumber>
    </recommendedName>
</protein>
<keyword evidence="7" id="KW-0540">Nuclease</keyword>
<dbReference type="PANTHER" id="PTHR10133:SF27">
    <property type="entry name" value="DNA POLYMERASE NU"/>
    <property type="match status" value="1"/>
</dbReference>
<dbReference type="CDD" id="cd06139">
    <property type="entry name" value="DNA_polA_I_Ecoli_like_exo"/>
    <property type="match status" value="1"/>
</dbReference>
<dbReference type="PROSITE" id="PS00447">
    <property type="entry name" value="DNA_POLYMERASE_A"/>
    <property type="match status" value="1"/>
</dbReference>
<dbReference type="InterPro" id="IPR020046">
    <property type="entry name" value="5-3_exonucl_a-hlix_arch_N"/>
</dbReference>
<evidence type="ECO:0000256" key="4">
    <source>
        <dbReference type="ARBA" id="ARBA00022679"/>
    </source>
</evidence>
<accession>A0ABX3IJI9</accession>
<dbReference type="Proteomes" id="UP000242616">
    <property type="component" value="Unassembled WGS sequence"/>
</dbReference>
<reference evidence="22 23" key="1">
    <citation type="submission" date="2015-06" db="EMBL/GenBank/DDBJ databases">
        <title>Genome sequencing of Thermotogales isolates from hydrothermal vents.</title>
        <authorList>
            <person name="Haverkamp T.H."/>
            <person name="Kublanov I.V."/>
            <person name="Nesbo C.L."/>
        </authorList>
    </citation>
    <scope>NUCLEOTIDE SEQUENCE [LARGE SCALE GENOMIC DNA]</scope>
    <source>
        <strain evidence="23">ik275mar</strain>
    </source>
</reference>
<dbReference type="SMART" id="SM00279">
    <property type="entry name" value="HhH2"/>
    <property type="match status" value="1"/>
</dbReference>
<feature type="domain" description="DNA-directed DNA polymerase family A palm" evidence="21">
    <location>
        <begin position="650"/>
        <end position="855"/>
    </location>
</feature>